<comment type="caution">
    <text evidence="1">The sequence shown here is derived from an EMBL/GenBank/DDBJ whole genome shotgun (WGS) entry which is preliminary data.</text>
</comment>
<dbReference type="AlphaFoldDB" id="A0A1D2MSH7"/>
<name>A0A1D2MSH7_ORCCI</name>
<keyword evidence="2" id="KW-1185">Reference proteome</keyword>
<proteinExistence type="predicted"/>
<organism evidence="1 2">
    <name type="scientific">Orchesella cincta</name>
    <name type="common">Springtail</name>
    <name type="synonym">Podura cincta</name>
    <dbReference type="NCBI Taxonomy" id="48709"/>
    <lineage>
        <taxon>Eukaryota</taxon>
        <taxon>Metazoa</taxon>
        <taxon>Ecdysozoa</taxon>
        <taxon>Arthropoda</taxon>
        <taxon>Hexapoda</taxon>
        <taxon>Collembola</taxon>
        <taxon>Entomobryomorpha</taxon>
        <taxon>Entomobryoidea</taxon>
        <taxon>Orchesellidae</taxon>
        <taxon>Orchesellinae</taxon>
        <taxon>Orchesella</taxon>
    </lineage>
</organism>
<evidence type="ECO:0000313" key="1">
    <source>
        <dbReference type="EMBL" id="ODM95675.1"/>
    </source>
</evidence>
<reference evidence="1 2" key="1">
    <citation type="journal article" date="2016" name="Genome Biol. Evol.">
        <title>Gene Family Evolution Reflects Adaptation to Soil Environmental Stressors in the Genome of the Collembolan Orchesella cincta.</title>
        <authorList>
            <person name="Faddeeva-Vakhrusheva A."/>
            <person name="Derks M.F."/>
            <person name="Anvar S.Y."/>
            <person name="Agamennone V."/>
            <person name="Suring W."/>
            <person name="Smit S."/>
            <person name="van Straalen N.M."/>
            <person name="Roelofs D."/>
        </authorList>
    </citation>
    <scope>NUCLEOTIDE SEQUENCE [LARGE SCALE GENOMIC DNA]</scope>
    <source>
        <tissue evidence="1">Mixed pool</tissue>
    </source>
</reference>
<sequence length="226" mass="26837">MVHVTYVCNKFYSIPRKLQRRTNPDKDDDVGVETFYLMGKFYIYQKPASINYKQENIITILWWFHLTTGEGQKDSMELLKLEGKCKVSILLDEKQSRFFCTIRTCRESKMVINDKDALCNRVKYVMPLKKHPKFEVFEADYASKSMARLDQLRKDSPPRELFRIRKHISCYDTYRFRCPIPKTKEHLRINFNLVVPDMEVTNVILNGIDNNAEEDEKEKDNHLVPI</sequence>
<accession>A0A1D2MSH7</accession>
<evidence type="ECO:0000313" key="2">
    <source>
        <dbReference type="Proteomes" id="UP000094527"/>
    </source>
</evidence>
<gene>
    <name evidence="1" type="ORF">Ocin01_11011</name>
</gene>
<dbReference type="EMBL" id="LJIJ01000637">
    <property type="protein sequence ID" value="ODM95675.1"/>
    <property type="molecule type" value="Genomic_DNA"/>
</dbReference>
<dbReference type="Proteomes" id="UP000094527">
    <property type="component" value="Unassembled WGS sequence"/>
</dbReference>
<protein>
    <submittedName>
        <fullName evidence="1">Uncharacterized protein</fullName>
    </submittedName>
</protein>